<accession>A0A336K2Y8</accession>
<dbReference type="AlphaFoldDB" id="A0A336K2Y8"/>
<evidence type="ECO:0000313" key="1">
    <source>
        <dbReference type="EMBL" id="SSW99079.1"/>
    </source>
</evidence>
<sequence length="63" mass="7244">MPVLAELAGDEGSESCRTFILENEDHTLAGQLKAHERSMCLRELWKIPLKFVITSLKNFRRVD</sequence>
<reference evidence="1" key="1">
    <citation type="submission" date="2018-04" db="EMBL/GenBank/DDBJ databases">
        <authorList>
            <person name="Go L.Y."/>
            <person name="Mitchell J.A."/>
        </authorList>
    </citation>
    <scope>NUCLEOTIDE SEQUENCE</scope>
    <source>
        <tissue evidence="1">Whole organism</tissue>
    </source>
</reference>
<protein>
    <submittedName>
        <fullName evidence="1">CSON014796 protein</fullName>
    </submittedName>
</protein>
<evidence type="ECO:0000313" key="2">
    <source>
        <dbReference type="EMBL" id="SSX19461.1"/>
    </source>
</evidence>
<dbReference type="VEuPathDB" id="VectorBase:CSON014796"/>
<organism evidence="1">
    <name type="scientific">Culicoides sonorensis</name>
    <name type="common">Biting midge</name>
    <dbReference type="NCBI Taxonomy" id="179676"/>
    <lineage>
        <taxon>Eukaryota</taxon>
        <taxon>Metazoa</taxon>
        <taxon>Ecdysozoa</taxon>
        <taxon>Arthropoda</taxon>
        <taxon>Hexapoda</taxon>
        <taxon>Insecta</taxon>
        <taxon>Pterygota</taxon>
        <taxon>Neoptera</taxon>
        <taxon>Endopterygota</taxon>
        <taxon>Diptera</taxon>
        <taxon>Nematocera</taxon>
        <taxon>Chironomoidea</taxon>
        <taxon>Ceratopogonidae</taxon>
        <taxon>Ceratopogoninae</taxon>
        <taxon>Culicoides</taxon>
        <taxon>Monoculicoides</taxon>
    </lineage>
</organism>
<proteinExistence type="predicted"/>
<gene>
    <name evidence="1" type="primary">CSON014796</name>
</gene>
<dbReference type="EMBL" id="UFQT01000086">
    <property type="protein sequence ID" value="SSX19461.1"/>
    <property type="molecule type" value="Genomic_DNA"/>
</dbReference>
<dbReference type="EMBL" id="UFQS01000086">
    <property type="protein sequence ID" value="SSW99079.1"/>
    <property type="molecule type" value="Genomic_DNA"/>
</dbReference>
<reference evidence="2" key="2">
    <citation type="submission" date="2018-07" db="EMBL/GenBank/DDBJ databases">
        <authorList>
            <person name="Quirk P.G."/>
            <person name="Krulwich T.A."/>
        </authorList>
    </citation>
    <scope>NUCLEOTIDE SEQUENCE</scope>
</reference>
<name>A0A336K2Y8_CULSO</name>